<protein>
    <recommendedName>
        <fullName evidence="2">chitin synthase</fullName>
        <ecNumber evidence="2">2.4.1.16</ecNumber>
    </recommendedName>
</protein>
<gene>
    <name evidence="14" type="ORF">NliqN6_0918</name>
</gene>
<evidence type="ECO:0000313" key="14">
    <source>
        <dbReference type="EMBL" id="GHJ84516.1"/>
    </source>
</evidence>
<keyword evidence="4" id="KW-0328">Glycosyltransferase</keyword>
<keyword evidence="3" id="KW-1003">Cell membrane</keyword>
<dbReference type="Proteomes" id="UP000620104">
    <property type="component" value="Unassembled WGS sequence"/>
</dbReference>
<feature type="compositionally biased region" description="Basic and acidic residues" evidence="11">
    <location>
        <begin position="92"/>
        <end position="101"/>
    </location>
</feature>
<dbReference type="GO" id="GO:0004100">
    <property type="term" value="F:chitin synthase activity"/>
    <property type="evidence" value="ECO:0007669"/>
    <property type="project" value="UniProtKB-EC"/>
</dbReference>
<feature type="transmembrane region" description="Helical" evidence="12">
    <location>
        <begin position="1494"/>
        <end position="1515"/>
    </location>
</feature>
<evidence type="ECO:0000256" key="9">
    <source>
        <dbReference type="ARBA" id="ARBA00023180"/>
    </source>
</evidence>
<evidence type="ECO:0000256" key="7">
    <source>
        <dbReference type="ARBA" id="ARBA00022989"/>
    </source>
</evidence>
<dbReference type="InterPro" id="IPR004835">
    <property type="entry name" value="Chitin_synth"/>
</dbReference>
<feature type="transmembrane region" description="Helical" evidence="12">
    <location>
        <begin position="822"/>
        <end position="842"/>
    </location>
</feature>
<organism evidence="14 15">
    <name type="scientific">Naganishia liquefaciens</name>
    <dbReference type="NCBI Taxonomy" id="104408"/>
    <lineage>
        <taxon>Eukaryota</taxon>
        <taxon>Fungi</taxon>
        <taxon>Dikarya</taxon>
        <taxon>Basidiomycota</taxon>
        <taxon>Agaricomycotina</taxon>
        <taxon>Tremellomycetes</taxon>
        <taxon>Filobasidiales</taxon>
        <taxon>Filobasidiaceae</taxon>
        <taxon>Naganishia</taxon>
    </lineage>
</organism>
<feature type="compositionally biased region" description="Basic and acidic residues" evidence="11">
    <location>
        <begin position="403"/>
        <end position="417"/>
    </location>
</feature>
<feature type="compositionally biased region" description="Polar residues" evidence="11">
    <location>
        <begin position="269"/>
        <end position="288"/>
    </location>
</feature>
<reference evidence="14" key="1">
    <citation type="submission" date="2020-07" db="EMBL/GenBank/DDBJ databases">
        <title>Draft Genome Sequence of a Deep-Sea Yeast, Naganishia (Cryptococcus) liquefaciens strain N6.</title>
        <authorList>
            <person name="Han Y.W."/>
            <person name="Kajitani R."/>
            <person name="Morimoto H."/>
            <person name="Parhat M."/>
            <person name="Tsubouchi H."/>
            <person name="Bakenova O."/>
            <person name="Ogata M."/>
            <person name="Argunhan B."/>
            <person name="Aoki R."/>
            <person name="Kajiwara S."/>
            <person name="Itoh T."/>
            <person name="Iwasaki H."/>
        </authorList>
    </citation>
    <scope>NUCLEOTIDE SEQUENCE</scope>
    <source>
        <strain evidence="14">N6</strain>
    </source>
</reference>
<keyword evidence="8 12" id="KW-0472">Membrane</keyword>
<feature type="compositionally biased region" description="Polar residues" evidence="11">
    <location>
        <begin position="606"/>
        <end position="644"/>
    </location>
</feature>
<feature type="transmembrane region" description="Helical" evidence="12">
    <location>
        <begin position="1551"/>
        <end position="1576"/>
    </location>
</feature>
<feature type="transmembrane region" description="Helical" evidence="12">
    <location>
        <begin position="1058"/>
        <end position="1085"/>
    </location>
</feature>
<feature type="compositionally biased region" description="Polar residues" evidence="11">
    <location>
        <begin position="373"/>
        <end position="402"/>
    </location>
</feature>
<comment type="subcellular location">
    <subcellularLocation>
        <location evidence="1">Cell membrane</location>
        <topology evidence="1">Multi-pass membrane protein</topology>
    </subcellularLocation>
</comment>
<dbReference type="GO" id="GO:0006031">
    <property type="term" value="P:chitin biosynthetic process"/>
    <property type="evidence" value="ECO:0007669"/>
    <property type="project" value="TreeGrafter"/>
</dbReference>
<keyword evidence="5" id="KW-0808">Transferase</keyword>
<feature type="region of interest" description="Disordered" evidence="11">
    <location>
        <begin position="201"/>
        <end position="221"/>
    </location>
</feature>
<feature type="region of interest" description="Disordered" evidence="11">
    <location>
        <begin position="38"/>
        <end position="157"/>
    </location>
</feature>
<name>A0A8H3TPG1_9TREE</name>
<keyword evidence="7 12" id="KW-1133">Transmembrane helix</keyword>
<comment type="catalytic activity">
    <reaction evidence="10">
        <text>[(1-&gt;4)-N-acetyl-beta-D-glucosaminyl](n) + UDP-N-acetyl-alpha-D-glucosamine = [(1-&gt;4)-N-acetyl-beta-D-glucosaminyl](n+1) + UDP + H(+)</text>
        <dbReference type="Rhea" id="RHEA:16637"/>
        <dbReference type="Rhea" id="RHEA-COMP:9593"/>
        <dbReference type="Rhea" id="RHEA-COMP:9595"/>
        <dbReference type="ChEBI" id="CHEBI:15378"/>
        <dbReference type="ChEBI" id="CHEBI:17029"/>
        <dbReference type="ChEBI" id="CHEBI:57705"/>
        <dbReference type="ChEBI" id="CHEBI:58223"/>
        <dbReference type="EC" id="2.4.1.16"/>
    </reaction>
</comment>
<comment type="caution">
    <text evidence="14">The sequence shown here is derived from an EMBL/GenBank/DDBJ whole genome shotgun (WGS) entry which is preliminary data.</text>
</comment>
<evidence type="ECO:0000256" key="8">
    <source>
        <dbReference type="ARBA" id="ARBA00023136"/>
    </source>
</evidence>
<dbReference type="InterPro" id="IPR054295">
    <property type="entry name" value="CHS4-like_dom"/>
</dbReference>
<evidence type="ECO:0000313" key="15">
    <source>
        <dbReference type="Proteomes" id="UP000620104"/>
    </source>
</evidence>
<feature type="region of interest" description="Disordered" evidence="11">
    <location>
        <begin position="550"/>
        <end position="644"/>
    </location>
</feature>
<dbReference type="CDD" id="cd04190">
    <property type="entry name" value="Chitin_synth_C"/>
    <property type="match status" value="1"/>
</dbReference>
<evidence type="ECO:0000256" key="1">
    <source>
        <dbReference type="ARBA" id="ARBA00004651"/>
    </source>
</evidence>
<dbReference type="Pfam" id="PF22997">
    <property type="entry name" value="CHS4"/>
    <property type="match status" value="1"/>
</dbReference>
<dbReference type="OrthoDB" id="370884at2759"/>
<evidence type="ECO:0000259" key="13">
    <source>
        <dbReference type="Pfam" id="PF22997"/>
    </source>
</evidence>
<dbReference type="PANTHER" id="PTHR22914:SF41">
    <property type="entry name" value="CHITIN SYNTHASE 7"/>
    <property type="match status" value="1"/>
</dbReference>
<dbReference type="Pfam" id="PF03142">
    <property type="entry name" value="Chitin_synth_2"/>
    <property type="match status" value="1"/>
</dbReference>
<feature type="transmembrane region" description="Helical" evidence="12">
    <location>
        <begin position="705"/>
        <end position="726"/>
    </location>
</feature>
<keyword evidence="15" id="KW-1185">Reference proteome</keyword>
<sequence>MFTDDLIDTSIPGEEKEWADVRRDGMIYHSSLEIVKDIISRSPGKSKRDRTSVGDDSGGGNALERARRRIAAWPRQYAPEVVSVDSTTFNTERFDERGENGEREDDSADDTEGHRERRSVQSARETTLNASDLQGNRSNTNHTARTSEIPAGSSTFSQRFHAMQRSTQAPGTPSLTDMSFARVDHSTPVRAEGRISSVLPGLGVSSEEDETVDKSSERVPGGVTGLREVLRREAEMGVRDTQQDSTSRIMTPGSPAPREEGKDLGVMGATTSPSLSFKTPDTTTTGFRLSTRRSPRSTMSGNNHVEASVTNRRSTDRTQRSNIMQTPRRSSAEEGAEQRYPSSSVRRERLLDGEILEYPRDPSRSYGEAYRVTSPSLAESTMGYTSARASRSGMDQSPGNSTRQEHISRRSAGRPDTRQSPVTRRSADDIRRPIKNSRSSASLSPRISPVSDKATMIPDIHPRSISTTSDTQMKIGPDSEQRTVSFDVADASGRESQARSPSQLDDASRRKESSRRSAQLRTNGSPMESSRSRGEHVGTDVGDALSLLNMSQSRRSKRSATSEDSPKTLSQDVPAPSLPMETSRHASIPRIDAQPAATDAEKANPHANTSASQTQPRLNSEIETSVQAESLVSSSPSEQKTTPLLESAVGRHVLTWFEQHHLLEREAAQAAKAEAEAEEGLRRALAAELDRPFVSVQARQERSGWWNGLYLAMMVFLAISMLRVYAAQSIPSPADPFYYTALQTHRLTDMRWSNAPVPAREPRRESLVVQYGAASIFRPGKAEKNWWKVGSYVATFWIPDFVLRWIGRMRTAMERQAWREKLTVVIVAILLGAVMGFFTVGLNRVLCPGGGNRDKEIIRSLGSGDLTVGIKGEEYDISSSLVSAHVDFYALAHQLSGQDVTSVFSRREETVLSCQGLEEEGAYATSSLCGSNITTRYCMLPPATSTTLVNLQVVKTGKHVGYSWTQVAQLPEYLVLGGSVLDLGPYLEANPNAIENDEVDHIIRHVLVHGNFTTGGGKDATRLFYNSNRAIRAVSCLTDRYIAGRIDKVSPGCFFSSILMYVVLVVVLGIIVIRFSMALVFSWLLAPRMSRPVDKGLTVERGKGEDDFLTSASPTAVDPYTVCLVTCYSEGREEIRGTLEAIVNTTYTNARKLLFVVCDGVVKGQGEKETSAEICVSLLTKDRRFAEPKPLGYIAVGMGSKRENTARVYAGHYISISGRKAPMIIVVKCGSLQEQESTEARGKPGNRGKRDSQMILMNFIMRVNYNERFTPLDFDLFRKVYALCGVYADIFEAVLMVDADTRIYPNSMTTLVNCLQNDPAIMGICGETQVANKRTSWVTAIQVFEYYISHHLAKAFESVFGGVTCLPGCFSMYRLKARRGDGGQDWVPILAQPSVCQTYSQSEVSTLHEKSLLELGEDRFLSTLMIRTFPRRKMVFCPAAKCKTTVPDTFPVLLSQRRRWIGSSIHNLFELAKVPNLCGVFCFSYQFLVLVELFGTLTLPVSICLTYALAANLILVPPTNFQEGIPVILLVSVLALPTLLIVFTARKPSYVVWMLIYIAALPIWNFVLPVYALWHLDDLSWGDTRRTEGETKREKVYSEDKTAVFDGTSVPLRRWADWEKSRLRKVRRDELRQRERCKRQGISQGHASSSANVEGPLVPANDLVDRWGDDISGYDESAVHFPPPPIAPLPMLDQCVKGRHGDTLDSRALHAMLS</sequence>
<feature type="transmembrane region" description="Helical" evidence="12">
    <location>
        <begin position="1527"/>
        <end position="1545"/>
    </location>
</feature>
<feature type="compositionally biased region" description="Low complexity" evidence="11">
    <location>
        <begin position="437"/>
        <end position="451"/>
    </location>
</feature>
<proteinExistence type="predicted"/>
<feature type="compositionally biased region" description="Polar residues" evidence="11">
    <location>
        <begin position="519"/>
        <end position="529"/>
    </location>
</feature>
<feature type="domain" description="Chitin synthase 4-like" evidence="13">
    <location>
        <begin position="960"/>
        <end position="1044"/>
    </location>
</feature>
<evidence type="ECO:0000256" key="5">
    <source>
        <dbReference type="ARBA" id="ARBA00022679"/>
    </source>
</evidence>
<dbReference type="GO" id="GO:0030428">
    <property type="term" value="C:cell septum"/>
    <property type="evidence" value="ECO:0007669"/>
    <property type="project" value="TreeGrafter"/>
</dbReference>
<feature type="compositionally biased region" description="Polar residues" evidence="11">
    <location>
        <begin position="120"/>
        <end position="157"/>
    </location>
</feature>
<feature type="compositionally biased region" description="Polar residues" evidence="11">
    <location>
        <begin position="296"/>
        <end position="312"/>
    </location>
</feature>
<accession>A0A8H3TPG1</accession>
<dbReference type="PANTHER" id="PTHR22914">
    <property type="entry name" value="CHITIN SYNTHASE"/>
    <property type="match status" value="1"/>
</dbReference>
<keyword evidence="6 12" id="KW-0812">Transmembrane</keyword>
<keyword evidence="9" id="KW-0325">Glycoprotein</keyword>
<evidence type="ECO:0000256" key="3">
    <source>
        <dbReference type="ARBA" id="ARBA00022475"/>
    </source>
</evidence>
<evidence type="ECO:0000256" key="6">
    <source>
        <dbReference type="ARBA" id="ARBA00022692"/>
    </source>
</evidence>
<feature type="compositionally biased region" description="Basic and acidic residues" evidence="11">
    <location>
        <begin position="506"/>
        <end position="515"/>
    </location>
</feature>
<feature type="region of interest" description="Disordered" evidence="11">
    <location>
        <begin position="234"/>
        <end position="538"/>
    </location>
</feature>
<evidence type="ECO:0000256" key="10">
    <source>
        <dbReference type="ARBA" id="ARBA00048014"/>
    </source>
</evidence>
<evidence type="ECO:0000256" key="2">
    <source>
        <dbReference type="ARBA" id="ARBA00012543"/>
    </source>
</evidence>
<evidence type="ECO:0000256" key="12">
    <source>
        <dbReference type="SAM" id="Phobius"/>
    </source>
</evidence>
<feature type="compositionally biased region" description="Basic and acidic residues" evidence="11">
    <location>
        <begin position="345"/>
        <end position="363"/>
    </location>
</feature>
<dbReference type="GO" id="GO:0005886">
    <property type="term" value="C:plasma membrane"/>
    <property type="evidence" value="ECO:0007669"/>
    <property type="project" value="UniProtKB-SubCell"/>
</dbReference>
<evidence type="ECO:0000256" key="4">
    <source>
        <dbReference type="ARBA" id="ARBA00022676"/>
    </source>
</evidence>
<dbReference type="SUPFAM" id="SSF53448">
    <property type="entry name" value="Nucleotide-diphospho-sugar transferases"/>
    <property type="match status" value="1"/>
</dbReference>
<dbReference type="EMBL" id="BLZA01000009">
    <property type="protein sequence ID" value="GHJ84516.1"/>
    <property type="molecule type" value="Genomic_DNA"/>
</dbReference>
<dbReference type="EC" id="2.4.1.16" evidence="2"/>
<dbReference type="InterPro" id="IPR029044">
    <property type="entry name" value="Nucleotide-diphossugar_trans"/>
</dbReference>
<feature type="compositionally biased region" description="Polar residues" evidence="11">
    <location>
        <begin position="320"/>
        <end position="329"/>
    </location>
</feature>
<evidence type="ECO:0000256" key="11">
    <source>
        <dbReference type="SAM" id="MobiDB-lite"/>
    </source>
</evidence>